<name>A0ABV3L928_9RHOB</name>
<reference evidence="3 4" key="1">
    <citation type="submission" date="2024-07" db="EMBL/GenBank/DDBJ databases">
        <authorList>
            <person name="Kang M."/>
        </authorList>
    </citation>
    <scope>NUCLEOTIDE SEQUENCE [LARGE SCALE GENOMIC DNA]</scope>
    <source>
        <strain evidence="3 4">DFM31</strain>
    </source>
</reference>
<evidence type="ECO:0000313" key="3">
    <source>
        <dbReference type="EMBL" id="MEV8468079.1"/>
    </source>
</evidence>
<evidence type="ECO:0000313" key="4">
    <source>
        <dbReference type="Proteomes" id="UP001553161"/>
    </source>
</evidence>
<keyword evidence="2" id="KW-0732">Signal</keyword>
<protein>
    <submittedName>
        <fullName evidence="3">Uncharacterized protein</fullName>
    </submittedName>
</protein>
<feature type="signal peptide" evidence="2">
    <location>
        <begin position="1"/>
        <end position="26"/>
    </location>
</feature>
<dbReference type="EMBL" id="JBFBVU010000021">
    <property type="protein sequence ID" value="MEV8468079.1"/>
    <property type="molecule type" value="Genomic_DNA"/>
</dbReference>
<evidence type="ECO:0000256" key="1">
    <source>
        <dbReference type="SAM" id="MobiDB-lite"/>
    </source>
</evidence>
<feature type="chain" id="PRO_5046908314" evidence="2">
    <location>
        <begin position="27"/>
        <end position="64"/>
    </location>
</feature>
<keyword evidence="4" id="KW-1185">Reference proteome</keyword>
<evidence type="ECO:0000256" key="2">
    <source>
        <dbReference type="SAM" id="SignalP"/>
    </source>
</evidence>
<comment type="caution">
    <text evidence="3">The sequence shown here is derived from an EMBL/GenBank/DDBJ whole genome shotgun (WGS) entry which is preliminary data.</text>
</comment>
<gene>
    <name evidence="3" type="ORF">AB0T83_14980</name>
</gene>
<sequence length="64" mass="6944">MGKNWRKTTLASTAVGVFMIPFSAFAFQEAPMLSERVAAGDLPPVEERLPAQPEVITPLDEVGQ</sequence>
<accession>A0ABV3L928</accession>
<proteinExistence type="predicted"/>
<organism evidence="3 4">
    <name type="scientific">Meridianimarinicoccus marinus</name>
    <dbReference type="NCBI Taxonomy" id="3231483"/>
    <lineage>
        <taxon>Bacteria</taxon>
        <taxon>Pseudomonadati</taxon>
        <taxon>Pseudomonadota</taxon>
        <taxon>Alphaproteobacteria</taxon>
        <taxon>Rhodobacterales</taxon>
        <taxon>Paracoccaceae</taxon>
        <taxon>Meridianimarinicoccus</taxon>
    </lineage>
</organism>
<feature type="region of interest" description="Disordered" evidence="1">
    <location>
        <begin position="43"/>
        <end position="64"/>
    </location>
</feature>
<dbReference type="Proteomes" id="UP001553161">
    <property type="component" value="Unassembled WGS sequence"/>
</dbReference>